<dbReference type="Proteomes" id="UP000319825">
    <property type="component" value="Unassembled WGS sequence"/>
</dbReference>
<evidence type="ECO:0000256" key="2">
    <source>
        <dbReference type="ARBA" id="ARBA00004533"/>
    </source>
</evidence>
<feature type="transmembrane region" description="Helical" evidence="9">
    <location>
        <begin position="37"/>
        <end position="56"/>
    </location>
</feature>
<evidence type="ECO:0000256" key="8">
    <source>
        <dbReference type="ARBA" id="ARBA00023136"/>
    </source>
</evidence>
<protein>
    <submittedName>
        <fullName evidence="10">NitT/TauT family transport system substrate-binding protein</fullName>
    </submittedName>
</protein>
<keyword evidence="11" id="KW-1185">Reference proteome</keyword>
<evidence type="ECO:0000313" key="11">
    <source>
        <dbReference type="Proteomes" id="UP000319825"/>
    </source>
</evidence>
<evidence type="ECO:0000256" key="3">
    <source>
        <dbReference type="ARBA" id="ARBA00010742"/>
    </source>
</evidence>
<dbReference type="CDD" id="cd13553">
    <property type="entry name" value="PBP2_NrtA_CpmA_like"/>
    <property type="match status" value="1"/>
</dbReference>
<dbReference type="NCBIfam" id="TIGR01728">
    <property type="entry name" value="SsuA_fam"/>
    <property type="match status" value="1"/>
</dbReference>
<dbReference type="SUPFAM" id="SSF53850">
    <property type="entry name" value="Periplasmic binding protein-like II"/>
    <property type="match status" value="1"/>
</dbReference>
<evidence type="ECO:0000256" key="9">
    <source>
        <dbReference type="SAM" id="Phobius"/>
    </source>
</evidence>
<dbReference type="Pfam" id="PF13379">
    <property type="entry name" value="NMT1_2"/>
    <property type="match status" value="1"/>
</dbReference>
<evidence type="ECO:0000256" key="7">
    <source>
        <dbReference type="ARBA" id="ARBA00022729"/>
    </source>
</evidence>
<keyword evidence="9" id="KW-1133">Transmembrane helix</keyword>
<dbReference type="InterPro" id="IPR044527">
    <property type="entry name" value="NrtA/CpmA_ABC-bd_dom"/>
</dbReference>
<evidence type="ECO:0000256" key="1">
    <source>
        <dbReference type="ARBA" id="ARBA00004418"/>
    </source>
</evidence>
<comment type="caution">
    <text evidence="10">The sequence shown here is derived from an EMBL/GenBank/DDBJ whole genome shotgun (WGS) entry which is preliminary data.</text>
</comment>
<evidence type="ECO:0000256" key="5">
    <source>
        <dbReference type="ARBA" id="ARBA00022475"/>
    </source>
</evidence>
<dbReference type="GO" id="GO:0005886">
    <property type="term" value="C:plasma membrane"/>
    <property type="evidence" value="ECO:0007669"/>
    <property type="project" value="UniProtKB-SubCell"/>
</dbReference>
<dbReference type="GO" id="GO:0042597">
    <property type="term" value="C:periplasmic space"/>
    <property type="evidence" value="ECO:0007669"/>
    <property type="project" value="UniProtKB-SubCell"/>
</dbReference>
<evidence type="ECO:0000256" key="6">
    <source>
        <dbReference type="ARBA" id="ARBA00022519"/>
    </source>
</evidence>
<evidence type="ECO:0000256" key="4">
    <source>
        <dbReference type="ARBA" id="ARBA00022448"/>
    </source>
</evidence>
<dbReference type="InterPro" id="IPR010067">
    <property type="entry name" value="ABC_SsuA_sub-bd"/>
</dbReference>
<keyword evidence="4" id="KW-0813">Transport</keyword>
<comment type="similarity">
    <text evidence="3">Belongs to the bacterial solute-binding protein SsuA/TauA family.</text>
</comment>
<keyword evidence="9" id="KW-0812">Transmembrane</keyword>
<dbReference type="GO" id="GO:0042626">
    <property type="term" value="F:ATPase-coupled transmembrane transporter activity"/>
    <property type="evidence" value="ECO:0007669"/>
    <property type="project" value="InterPro"/>
</dbReference>
<gene>
    <name evidence="10" type="ORF">JD77_01382</name>
</gene>
<proteinExistence type="inferred from homology"/>
<dbReference type="AlphaFoldDB" id="A0A562I6N9"/>
<sequence>MWMGLDAARALPHSSYQLSRNTVDWTNDMRRLPFRRLVSLATLAVVGAATLGATAACGGDDAASGGSGPVTLRLGYFPNITHAPAVVGVEKGIFAEKLGSGVKLETKTFNAGPAAIEAVFSGALDATYIGPNPTVNAYSKSKGEAVRVVAGAASGGVALVVKPDITSVEQLRGKKIATPQLGNTQDVALRYWLKEKGLTTTKEGGGDVKVVPQENAQSVETFNSGAIDGAWVPEPFVSRLVNAGGKVLVDERDLWPDKKFVITNLIVSTKFLKAHPDVVKKLVEGQVAANEFVNTKPDEAQQAISDHIGKITGKPLDVKLIKQAWPTLEFTNDPIASSLKTGLDHAVAVGLTQPVSLDGLYDLTYLNEVLKAQGKAEVAQP</sequence>
<dbReference type="PANTHER" id="PTHR30024:SF47">
    <property type="entry name" value="TAURINE-BINDING PERIPLASMIC PROTEIN"/>
    <property type="match status" value="1"/>
</dbReference>
<name>A0A562I6N9_MICOL</name>
<dbReference type="PANTHER" id="PTHR30024">
    <property type="entry name" value="ALIPHATIC SULFONATES-BINDING PROTEIN-RELATED"/>
    <property type="match status" value="1"/>
</dbReference>
<keyword evidence="6" id="KW-0997">Cell inner membrane</keyword>
<organism evidence="10 11">
    <name type="scientific">Micromonospora olivasterospora</name>
    <dbReference type="NCBI Taxonomy" id="1880"/>
    <lineage>
        <taxon>Bacteria</taxon>
        <taxon>Bacillati</taxon>
        <taxon>Actinomycetota</taxon>
        <taxon>Actinomycetes</taxon>
        <taxon>Micromonosporales</taxon>
        <taxon>Micromonosporaceae</taxon>
        <taxon>Micromonospora</taxon>
    </lineage>
</organism>
<keyword evidence="7" id="KW-0732">Signal</keyword>
<dbReference type="Gene3D" id="3.40.190.10">
    <property type="entry name" value="Periplasmic binding protein-like II"/>
    <property type="match status" value="2"/>
</dbReference>
<dbReference type="EMBL" id="VLKE01000001">
    <property type="protein sequence ID" value="TWH66428.1"/>
    <property type="molecule type" value="Genomic_DNA"/>
</dbReference>
<evidence type="ECO:0000313" key="10">
    <source>
        <dbReference type="EMBL" id="TWH66428.1"/>
    </source>
</evidence>
<keyword evidence="5" id="KW-1003">Cell membrane</keyword>
<comment type="subcellular location">
    <subcellularLocation>
        <location evidence="2">Cell inner membrane</location>
    </subcellularLocation>
    <subcellularLocation>
        <location evidence="1">Periplasm</location>
    </subcellularLocation>
</comment>
<reference evidence="10 11" key="1">
    <citation type="submission" date="2019-07" db="EMBL/GenBank/DDBJ databases">
        <title>R&amp;d 2014.</title>
        <authorList>
            <person name="Klenk H.-P."/>
        </authorList>
    </citation>
    <scope>NUCLEOTIDE SEQUENCE [LARGE SCALE GENOMIC DNA]</scope>
    <source>
        <strain evidence="10 11">DSM 43868</strain>
    </source>
</reference>
<keyword evidence="8 9" id="KW-0472">Membrane</keyword>
<accession>A0A562I6N9</accession>